<dbReference type="Proteomes" id="UP000789396">
    <property type="component" value="Unassembled WGS sequence"/>
</dbReference>
<gene>
    <name evidence="3" type="ORF">RFULGI_LOCUS14035</name>
</gene>
<evidence type="ECO:0000313" key="3">
    <source>
        <dbReference type="EMBL" id="CAG8757156.1"/>
    </source>
</evidence>
<feature type="coiled-coil region" evidence="1">
    <location>
        <begin position="53"/>
        <end position="80"/>
    </location>
</feature>
<evidence type="ECO:0000256" key="2">
    <source>
        <dbReference type="SAM" id="Phobius"/>
    </source>
</evidence>
<keyword evidence="2" id="KW-0812">Transmembrane</keyword>
<sequence length="90" mass="10302">DKGEIAAYAILGFIGLTFITVFMSGLIKSCKKGIAPQFLLYFILAFVCPPLSVKLLKDEIEDLKEQRRILEKQNGRKDESPWYKEIITCF</sequence>
<accession>A0A9N9J0W3</accession>
<dbReference type="EMBL" id="CAJVPZ010039289">
    <property type="protein sequence ID" value="CAG8757156.1"/>
    <property type="molecule type" value="Genomic_DNA"/>
</dbReference>
<proteinExistence type="predicted"/>
<feature type="non-terminal residue" evidence="3">
    <location>
        <position position="1"/>
    </location>
</feature>
<feature type="transmembrane region" description="Helical" evidence="2">
    <location>
        <begin position="6"/>
        <end position="26"/>
    </location>
</feature>
<feature type="non-terminal residue" evidence="3">
    <location>
        <position position="90"/>
    </location>
</feature>
<name>A0A9N9J0W3_9GLOM</name>
<evidence type="ECO:0000313" key="4">
    <source>
        <dbReference type="Proteomes" id="UP000789396"/>
    </source>
</evidence>
<keyword evidence="1" id="KW-0175">Coiled coil</keyword>
<evidence type="ECO:0000256" key="1">
    <source>
        <dbReference type="SAM" id="Coils"/>
    </source>
</evidence>
<reference evidence="3" key="1">
    <citation type="submission" date="2021-06" db="EMBL/GenBank/DDBJ databases">
        <authorList>
            <person name="Kallberg Y."/>
            <person name="Tangrot J."/>
            <person name="Rosling A."/>
        </authorList>
    </citation>
    <scope>NUCLEOTIDE SEQUENCE</scope>
    <source>
        <strain evidence="3">IN212</strain>
    </source>
</reference>
<dbReference type="AlphaFoldDB" id="A0A9N9J0W3"/>
<dbReference type="OrthoDB" id="2802411at2759"/>
<keyword evidence="4" id="KW-1185">Reference proteome</keyword>
<comment type="caution">
    <text evidence="3">The sequence shown here is derived from an EMBL/GenBank/DDBJ whole genome shotgun (WGS) entry which is preliminary data.</text>
</comment>
<keyword evidence="2" id="KW-1133">Transmembrane helix</keyword>
<organism evidence="3 4">
    <name type="scientific">Racocetra fulgida</name>
    <dbReference type="NCBI Taxonomy" id="60492"/>
    <lineage>
        <taxon>Eukaryota</taxon>
        <taxon>Fungi</taxon>
        <taxon>Fungi incertae sedis</taxon>
        <taxon>Mucoromycota</taxon>
        <taxon>Glomeromycotina</taxon>
        <taxon>Glomeromycetes</taxon>
        <taxon>Diversisporales</taxon>
        <taxon>Gigasporaceae</taxon>
        <taxon>Racocetra</taxon>
    </lineage>
</organism>
<protein>
    <submittedName>
        <fullName evidence="3">11880_t:CDS:1</fullName>
    </submittedName>
</protein>
<feature type="transmembrane region" description="Helical" evidence="2">
    <location>
        <begin position="38"/>
        <end position="56"/>
    </location>
</feature>
<keyword evidence="2" id="KW-0472">Membrane</keyword>